<evidence type="ECO:0000256" key="2">
    <source>
        <dbReference type="ARBA" id="ARBA00022898"/>
    </source>
</evidence>
<dbReference type="GO" id="GO:0042802">
    <property type="term" value="F:identical protein binding"/>
    <property type="evidence" value="ECO:0007669"/>
    <property type="project" value="TreeGrafter"/>
</dbReference>
<reference evidence="4 5" key="1">
    <citation type="journal article" date="2019" name="Int. J. Syst. Evol. Microbiol.">
        <title>Capsulimonas corticalis gen. nov., sp. nov., an aerobic capsulated bacterium, of a novel bacterial order, Capsulimonadales ord. nov., of the class Armatimonadia of the phylum Armatimonadetes.</title>
        <authorList>
            <person name="Li J."/>
            <person name="Kudo C."/>
            <person name="Tonouchi A."/>
        </authorList>
    </citation>
    <scope>NUCLEOTIDE SEQUENCE [LARGE SCALE GENOMIC DNA]</scope>
    <source>
        <strain evidence="4 5">AX-7</strain>
    </source>
</reference>
<dbReference type="CDD" id="cd00610">
    <property type="entry name" value="OAT_like"/>
    <property type="match status" value="1"/>
</dbReference>
<dbReference type="KEGG" id="ccot:CCAX7_65620"/>
<dbReference type="PANTHER" id="PTHR11986">
    <property type="entry name" value="AMINOTRANSFERASE CLASS III"/>
    <property type="match status" value="1"/>
</dbReference>
<dbReference type="InterPro" id="IPR050103">
    <property type="entry name" value="Class-III_PLP-dep_AT"/>
</dbReference>
<name>A0A402CR36_9BACT</name>
<dbReference type="Gene3D" id="3.90.1150.10">
    <property type="entry name" value="Aspartate Aminotransferase, domain 1"/>
    <property type="match status" value="1"/>
</dbReference>
<accession>A0A402CR36</accession>
<dbReference type="SUPFAM" id="SSF53383">
    <property type="entry name" value="PLP-dependent transferases"/>
    <property type="match status" value="1"/>
</dbReference>
<dbReference type="GO" id="GO:0030170">
    <property type="term" value="F:pyridoxal phosphate binding"/>
    <property type="evidence" value="ECO:0007669"/>
    <property type="project" value="InterPro"/>
</dbReference>
<gene>
    <name evidence="4" type="primary">argD_3</name>
    <name evidence="4" type="ORF">CCAX7_65620</name>
</gene>
<comment type="similarity">
    <text evidence="3">Belongs to the class-III pyridoxal-phosphate-dependent aminotransferase family.</text>
</comment>
<organism evidence="4 5">
    <name type="scientific">Capsulimonas corticalis</name>
    <dbReference type="NCBI Taxonomy" id="2219043"/>
    <lineage>
        <taxon>Bacteria</taxon>
        <taxon>Bacillati</taxon>
        <taxon>Armatimonadota</taxon>
        <taxon>Armatimonadia</taxon>
        <taxon>Capsulimonadales</taxon>
        <taxon>Capsulimonadaceae</taxon>
        <taxon>Capsulimonas</taxon>
    </lineage>
</organism>
<keyword evidence="4" id="KW-0032">Aminotransferase</keyword>
<evidence type="ECO:0000256" key="3">
    <source>
        <dbReference type="RuleBase" id="RU003560"/>
    </source>
</evidence>
<dbReference type="InterPro" id="IPR049704">
    <property type="entry name" value="Aminotrans_3_PPA_site"/>
</dbReference>
<keyword evidence="4" id="KW-0808">Transferase</keyword>
<sequence>MDLGLLECRHDYVPSVGLLYAIEEGIGSPREFGLTNRAPVGYSNRMQTPSEIEAITQDVIDKYQKHVNPTQVALLKIGGFDHIEHQAEGATLTDLEGNTYIDCLGGYGVFSLGHRHPKVVAAVKRQLDFIPMGSKTFLNKPLADLSAKLAEITPGDLQYAFLCNSGTEAMEAALKAARMATGKTDFIATHGAFHGKTLGALSATGRDLFKAPFEPLVPGFHHVPWNDADAVAAAVTEKTAAVIIEPIQGEGGIQMPSDGYLPALRRICDERNLLLIVDEVQTGLGRTGKMFAVDHWGVAPDIMTLAKALGGGVMPIGAMMGTAAIWDKVFRENPFLHSSTFGGGELACVAGLAAIQATQEEDLPGRALENGAYFLAGLRHVQTQFPNVLREARGLGLMLGVEFTDSDIGKLVIGTMIHRGVIAAYTLNNPKVIRFEPPLVITKAQIDTVLEAFSAGVAEALDLLGDLLDD</sequence>
<dbReference type="InterPro" id="IPR005814">
    <property type="entry name" value="Aminotrans_3"/>
</dbReference>
<keyword evidence="5" id="KW-1185">Reference proteome</keyword>
<proteinExistence type="inferred from homology"/>
<dbReference type="Pfam" id="PF00202">
    <property type="entry name" value="Aminotran_3"/>
    <property type="match status" value="1"/>
</dbReference>
<dbReference type="EMBL" id="AP025739">
    <property type="protein sequence ID" value="BDI34511.1"/>
    <property type="molecule type" value="Genomic_DNA"/>
</dbReference>
<evidence type="ECO:0000313" key="5">
    <source>
        <dbReference type="Proteomes" id="UP000287394"/>
    </source>
</evidence>
<dbReference type="AlphaFoldDB" id="A0A402CR36"/>
<dbReference type="InterPro" id="IPR015422">
    <property type="entry name" value="PyrdxlP-dep_Trfase_small"/>
</dbReference>
<dbReference type="PROSITE" id="PS00600">
    <property type="entry name" value="AA_TRANSFER_CLASS_3"/>
    <property type="match status" value="1"/>
</dbReference>
<dbReference type="Gene3D" id="3.40.640.10">
    <property type="entry name" value="Type I PLP-dependent aspartate aminotransferase-like (Major domain)"/>
    <property type="match status" value="1"/>
</dbReference>
<evidence type="ECO:0000256" key="1">
    <source>
        <dbReference type="ARBA" id="ARBA00001933"/>
    </source>
</evidence>
<keyword evidence="2 3" id="KW-0663">Pyridoxal phosphate</keyword>
<dbReference type="Proteomes" id="UP000287394">
    <property type="component" value="Chromosome"/>
</dbReference>
<dbReference type="PANTHER" id="PTHR11986:SF112">
    <property type="entry name" value="PUTRESCINE AMINOTRANSFERASE"/>
    <property type="match status" value="1"/>
</dbReference>
<dbReference type="GO" id="GO:0033094">
    <property type="term" value="F:putrescine--2-oxoglutarate transaminase activity"/>
    <property type="evidence" value="ECO:0007669"/>
    <property type="project" value="TreeGrafter"/>
</dbReference>
<dbReference type="InterPro" id="IPR015424">
    <property type="entry name" value="PyrdxlP-dep_Trfase"/>
</dbReference>
<comment type="cofactor">
    <cofactor evidence="1">
        <name>pyridoxal 5'-phosphate</name>
        <dbReference type="ChEBI" id="CHEBI:597326"/>
    </cofactor>
</comment>
<evidence type="ECO:0000313" key="4">
    <source>
        <dbReference type="EMBL" id="BDI34511.1"/>
    </source>
</evidence>
<dbReference type="InterPro" id="IPR015421">
    <property type="entry name" value="PyrdxlP-dep_Trfase_major"/>
</dbReference>
<dbReference type="GO" id="GO:0009447">
    <property type="term" value="P:putrescine catabolic process"/>
    <property type="evidence" value="ECO:0007669"/>
    <property type="project" value="TreeGrafter"/>
</dbReference>
<dbReference type="FunFam" id="3.40.640.10:FF:000004">
    <property type="entry name" value="Acetylornithine aminotransferase"/>
    <property type="match status" value="1"/>
</dbReference>
<protein>
    <submittedName>
        <fullName evidence="4">Acetylornithine/acetyl-lysine aminotransferase</fullName>
    </submittedName>
</protein>